<dbReference type="WBParaSite" id="Hba_19403">
    <property type="protein sequence ID" value="Hba_19403"/>
    <property type="gene ID" value="Hba_19403"/>
</dbReference>
<evidence type="ECO:0000313" key="2">
    <source>
        <dbReference type="WBParaSite" id="Hba_19403"/>
    </source>
</evidence>
<organism evidence="1 2">
    <name type="scientific">Heterorhabditis bacteriophora</name>
    <name type="common">Entomopathogenic nematode worm</name>
    <dbReference type="NCBI Taxonomy" id="37862"/>
    <lineage>
        <taxon>Eukaryota</taxon>
        <taxon>Metazoa</taxon>
        <taxon>Ecdysozoa</taxon>
        <taxon>Nematoda</taxon>
        <taxon>Chromadorea</taxon>
        <taxon>Rhabditida</taxon>
        <taxon>Rhabditina</taxon>
        <taxon>Rhabditomorpha</taxon>
        <taxon>Strongyloidea</taxon>
        <taxon>Heterorhabditidae</taxon>
        <taxon>Heterorhabditis</taxon>
    </lineage>
</organism>
<evidence type="ECO:0000313" key="1">
    <source>
        <dbReference type="Proteomes" id="UP000095283"/>
    </source>
</evidence>
<dbReference type="Proteomes" id="UP000095283">
    <property type="component" value="Unplaced"/>
</dbReference>
<name>A0A1I7XPD7_HETBA</name>
<accession>A0A1I7XPD7</accession>
<keyword evidence="1" id="KW-1185">Reference proteome</keyword>
<proteinExistence type="predicted"/>
<sequence length="101" mass="11224">MTAYGSDPNPPPLAPRLCFIQLKAKLNNPKQTKAASSGHRDFDLPLVSPQPLDSGYDVLPIKDNPVKRRLEGREPGADLTVVKDHSIYYILSSHHIHRITS</sequence>
<protein>
    <submittedName>
        <fullName evidence="2">Uncharacterized protein</fullName>
    </submittedName>
</protein>
<reference evidence="2" key="1">
    <citation type="submission" date="2016-11" db="UniProtKB">
        <authorList>
            <consortium name="WormBaseParasite"/>
        </authorList>
    </citation>
    <scope>IDENTIFICATION</scope>
</reference>
<dbReference type="AlphaFoldDB" id="A0A1I7XPD7"/>